<keyword evidence="1" id="KW-1133">Transmembrane helix</keyword>
<keyword evidence="3" id="KW-1185">Reference proteome</keyword>
<dbReference type="AlphaFoldDB" id="A0A5M3X7E3"/>
<gene>
    <name evidence="2" type="ORF">Amac_106220</name>
</gene>
<proteinExistence type="predicted"/>
<accession>A0A5M3X7E3</accession>
<dbReference type="Proteomes" id="UP000331127">
    <property type="component" value="Unassembled WGS sequence"/>
</dbReference>
<evidence type="ECO:0000256" key="1">
    <source>
        <dbReference type="SAM" id="Phobius"/>
    </source>
</evidence>
<evidence type="ECO:0000313" key="2">
    <source>
        <dbReference type="EMBL" id="GES17024.1"/>
    </source>
</evidence>
<organism evidence="2 3">
    <name type="scientific">Acrocarpospora macrocephala</name>
    <dbReference type="NCBI Taxonomy" id="150177"/>
    <lineage>
        <taxon>Bacteria</taxon>
        <taxon>Bacillati</taxon>
        <taxon>Actinomycetota</taxon>
        <taxon>Actinomycetes</taxon>
        <taxon>Streptosporangiales</taxon>
        <taxon>Streptosporangiaceae</taxon>
        <taxon>Acrocarpospora</taxon>
    </lineage>
</organism>
<dbReference type="EMBL" id="BLAE01000133">
    <property type="protein sequence ID" value="GES17024.1"/>
    <property type="molecule type" value="Genomic_DNA"/>
</dbReference>
<protein>
    <submittedName>
        <fullName evidence="2">Uncharacterized protein</fullName>
    </submittedName>
</protein>
<comment type="caution">
    <text evidence="2">The sequence shown here is derived from an EMBL/GenBank/DDBJ whole genome shotgun (WGS) entry which is preliminary data.</text>
</comment>
<dbReference type="OrthoDB" id="3430053at2"/>
<name>A0A5M3X7E3_9ACTN</name>
<feature type="transmembrane region" description="Helical" evidence="1">
    <location>
        <begin position="6"/>
        <end position="28"/>
    </location>
</feature>
<reference evidence="2 3" key="1">
    <citation type="submission" date="2019-10" db="EMBL/GenBank/DDBJ databases">
        <title>Whole genome shotgun sequence of Acrocarpospora macrocephala NBRC 16266.</title>
        <authorList>
            <person name="Ichikawa N."/>
            <person name="Kimura A."/>
            <person name="Kitahashi Y."/>
            <person name="Komaki H."/>
            <person name="Oguchi A."/>
        </authorList>
    </citation>
    <scope>NUCLEOTIDE SEQUENCE [LARGE SCALE GENOMIC DNA]</scope>
    <source>
        <strain evidence="2 3">NBRC 16266</strain>
    </source>
</reference>
<evidence type="ECO:0000313" key="3">
    <source>
        <dbReference type="Proteomes" id="UP000331127"/>
    </source>
</evidence>
<sequence>MDVLGEVWVSVAGSAGVAGLLDVLAAWITRGRGRSIKLELNGQVIDATGLSRRDQRRLIEEWIARQREIEP</sequence>
<keyword evidence="1" id="KW-0812">Transmembrane</keyword>
<keyword evidence="1" id="KW-0472">Membrane</keyword>